<accession>A0A1G9IS25</accession>
<dbReference type="InterPro" id="IPR056908">
    <property type="entry name" value="Gp80-like"/>
</dbReference>
<reference evidence="1 2" key="1">
    <citation type="submission" date="2016-10" db="EMBL/GenBank/DDBJ databases">
        <authorList>
            <person name="de Groot N.N."/>
        </authorList>
    </citation>
    <scope>NUCLEOTIDE SEQUENCE [LARGE SCALE GENOMIC DNA]</scope>
    <source>
        <strain evidence="1 2">CGMCC 4.5727</strain>
    </source>
</reference>
<dbReference type="Proteomes" id="UP000199155">
    <property type="component" value="Unassembled WGS sequence"/>
</dbReference>
<protein>
    <submittedName>
        <fullName evidence="1">Uncharacterized protein</fullName>
    </submittedName>
</protein>
<dbReference type="AlphaFoldDB" id="A0A1G9IS25"/>
<gene>
    <name evidence="1" type="ORF">SAMN05421806_12541</name>
</gene>
<name>A0A1G9IS25_9ACTN</name>
<dbReference type="Pfam" id="PF23140">
    <property type="entry name" value="Gp80"/>
    <property type="match status" value="1"/>
</dbReference>
<organism evidence="1 2">
    <name type="scientific">Streptomyces indicus</name>
    <dbReference type="NCBI Taxonomy" id="417292"/>
    <lineage>
        <taxon>Bacteria</taxon>
        <taxon>Bacillati</taxon>
        <taxon>Actinomycetota</taxon>
        <taxon>Actinomycetes</taxon>
        <taxon>Kitasatosporales</taxon>
        <taxon>Streptomycetaceae</taxon>
        <taxon>Streptomyces</taxon>
    </lineage>
</organism>
<keyword evidence="2" id="KW-1185">Reference proteome</keyword>
<dbReference type="RefSeq" id="WP_093617538.1">
    <property type="nucleotide sequence ID" value="NZ_FNFF01000025.1"/>
</dbReference>
<dbReference type="OrthoDB" id="4219741at2"/>
<dbReference type="STRING" id="417292.SAMN05421806_12541"/>
<evidence type="ECO:0000313" key="2">
    <source>
        <dbReference type="Proteomes" id="UP000199155"/>
    </source>
</evidence>
<sequence>MSPIPDNLSNTAENRCLDFILGLAATAPTTPLKVALVTANGSDTAAGTEVVGGSYARQNLTVAAAASGATSNSADLVWTNMPAVTVVGVEVWDSAGTPVRLWYGPLTASRTVAAGDELRLTATSLSFSLS</sequence>
<evidence type="ECO:0000313" key="1">
    <source>
        <dbReference type="EMBL" id="SDL28078.1"/>
    </source>
</evidence>
<dbReference type="EMBL" id="FNFF01000025">
    <property type="protein sequence ID" value="SDL28078.1"/>
    <property type="molecule type" value="Genomic_DNA"/>
</dbReference>
<proteinExistence type="predicted"/>